<sequence>MQWTTIVKKEMLEDFRNFKWVWVPLVFILIAIMDPLTTYYMPKIMDAVGGMPDGTVFEMPEVSPYTAIMMSLTEMSMFGVLVAVAITMAVIAGERKSGVAELILVKPVGYFTYILAKWTEKVILILASYIIGMLVSWYYINLLFGEITIGEFVPLVLFYALWLIFVTTLTIFYNTLFKTPGIVISVTIATLLGMHIVYRIFQHKLSWFPNSLSSHIGDMLNSGSIPSELWGASLVTILVSVVLLFASRYVFRTKEMAN</sequence>
<dbReference type="Proteomes" id="UP000252585">
    <property type="component" value="Unassembled WGS sequence"/>
</dbReference>
<evidence type="ECO:0000256" key="4">
    <source>
        <dbReference type="ARBA" id="ARBA00023136"/>
    </source>
</evidence>
<dbReference type="AlphaFoldDB" id="A0A368X582"/>
<comment type="subcellular location">
    <subcellularLocation>
        <location evidence="1">Membrane</location>
        <topology evidence="1">Multi-pass membrane protein</topology>
    </subcellularLocation>
</comment>
<evidence type="ECO:0000313" key="8">
    <source>
        <dbReference type="Proteomes" id="UP000252585"/>
    </source>
</evidence>
<feature type="transmembrane region" description="Helical" evidence="5">
    <location>
        <begin position="122"/>
        <end position="140"/>
    </location>
</feature>
<comment type="caution">
    <text evidence="7">The sequence shown here is derived from an EMBL/GenBank/DDBJ whole genome shotgun (WGS) entry which is preliminary data.</text>
</comment>
<evidence type="ECO:0000256" key="5">
    <source>
        <dbReference type="SAM" id="Phobius"/>
    </source>
</evidence>
<accession>A0A368X582</accession>
<gene>
    <name evidence="7" type="ORF">DFR57_12113</name>
</gene>
<evidence type="ECO:0000256" key="2">
    <source>
        <dbReference type="ARBA" id="ARBA00022692"/>
    </source>
</evidence>
<evidence type="ECO:0000313" key="7">
    <source>
        <dbReference type="EMBL" id="RCW62975.1"/>
    </source>
</evidence>
<dbReference type="EMBL" id="QPJJ01000021">
    <property type="protein sequence ID" value="RCW62975.1"/>
    <property type="molecule type" value="Genomic_DNA"/>
</dbReference>
<feature type="domain" description="ABC-2 type transporter transmembrane" evidence="6">
    <location>
        <begin position="75"/>
        <end position="246"/>
    </location>
</feature>
<feature type="transmembrane region" description="Helical" evidence="5">
    <location>
        <begin position="229"/>
        <end position="251"/>
    </location>
</feature>
<dbReference type="GO" id="GO:0016020">
    <property type="term" value="C:membrane"/>
    <property type="evidence" value="ECO:0007669"/>
    <property type="project" value="UniProtKB-SubCell"/>
</dbReference>
<keyword evidence="4 5" id="KW-0472">Membrane</keyword>
<dbReference type="GO" id="GO:0140359">
    <property type="term" value="F:ABC-type transporter activity"/>
    <property type="evidence" value="ECO:0007669"/>
    <property type="project" value="InterPro"/>
</dbReference>
<dbReference type="RefSeq" id="WP_114354404.1">
    <property type="nucleotide sequence ID" value="NZ_QPJJ01000021.1"/>
</dbReference>
<dbReference type="Pfam" id="PF12698">
    <property type="entry name" value="ABC2_membrane_3"/>
    <property type="match status" value="1"/>
</dbReference>
<feature type="transmembrane region" description="Helical" evidence="5">
    <location>
        <begin position="181"/>
        <end position="201"/>
    </location>
</feature>
<name>A0A368X582_9BACI</name>
<reference evidence="7 8" key="1">
    <citation type="submission" date="2018-07" db="EMBL/GenBank/DDBJ databases">
        <title>Genomic Encyclopedia of Type Strains, Phase IV (KMG-IV): sequencing the most valuable type-strain genomes for metagenomic binning, comparative biology and taxonomic classification.</title>
        <authorList>
            <person name="Goeker M."/>
        </authorList>
    </citation>
    <scope>NUCLEOTIDE SEQUENCE [LARGE SCALE GENOMIC DNA]</scope>
    <source>
        <strain evidence="7 8">DSM 27696</strain>
    </source>
</reference>
<feature type="transmembrane region" description="Helical" evidence="5">
    <location>
        <begin position="20"/>
        <end position="42"/>
    </location>
</feature>
<keyword evidence="3 5" id="KW-1133">Transmembrane helix</keyword>
<feature type="transmembrane region" description="Helical" evidence="5">
    <location>
        <begin position="152"/>
        <end position="174"/>
    </location>
</feature>
<evidence type="ECO:0000256" key="3">
    <source>
        <dbReference type="ARBA" id="ARBA00022989"/>
    </source>
</evidence>
<feature type="transmembrane region" description="Helical" evidence="5">
    <location>
        <begin position="62"/>
        <end position="92"/>
    </location>
</feature>
<keyword evidence="2 5" id="KW-0812">Transmembrane</keyword>
<organism evidence="7 8">
    <name type="scientific">Saliterribacillus persicus</name>
    <dbReference type="NCBI Taxonomy" id="930114"/>
    <lineage>
        <taxon>Bacteria</taxon>
        <taxon>Bacillati</taxon>
        <taxon>Bacillota</taxon>
        <taxon>Bacilli</taxon>
        <taxon>Bacillales</taxon>
        <taxon>Bacillaceae</taxon>
        <taxon>Saliterribacillus</taxon>
    </lineage>
</organism>
<dbReference type="InterPro" id="IPR013525">
    <property type="entry name" value="ABC2_TM"/>
</dbReference>
<evidence type="ECO:0000259" key="6">
    <source>
        <dbReference type="Pfam" id="PF12698"/>
    </source>
</evidence>
<dbReference type="OrthoDB" id="4187110at2"/>
<evidence type="ECO:0000256" key="1">
    <source>
        <dbReference type="ARBA" id="ARBA00004141"/>
    </source>
</evidence>
<proteinExistence type="predicted"/>
<protein>
    <submittedName>
        <fullName evidence="7">ABC-2 type transport system permease protein</fullName>
    </submittedName>
</protein>
<keyword evidence="8" id="KW-1185">Reference proteome</keyword>